<evidence type="ECO:0000256" key="1">
    <source>
        <dbReference type="SAM" id="Phobius"/>
    </source>
</evidence>
<sequence length="57" mass="6191">MTMSNEHASLAFKKFVLGIVIALMLFAIFQSVFPPFAVGLTSAFVGGLIASVYYKDM</sequence>
<evidence type="ECO:0000313" key="2">
    <source>
        <dbReference type="EMBL" id="GAA5062299.1"/>
    </source>
</evidence>
<feature type="transmembrane region" description="Helical" evidence="1">
    <location>
        <begin position="36"/>
        <end position="54"/>
    </location>
</feature>
<dbReference type="EMBL" id="BAABKX010000022">
    <property type="protein sequence ID" value="GAA5062299.1"/>
    <property type="molecule type" value="Genomic_DNA"/>
</dbReference>
<comment type="caution">
    <text evidence="2">The sequence shown here is derived from an EMBL/GenBank/DDBJ whole genome shotgun (WGS) entry which is preliminary data.</text>
</comment>
<keyword evidence="1" id="KW-0472">Membrane</keyword>
<reference evidence="2 3" key="1">
    <citation type="journal article" date="2019" name="Int. J. Syst. Evol. Microbiol.">
        <title>The Global Catalogue of Microorganisms (GCM) 10K type strain sequencing project: providing services to taxonomists for standard genome sequencing and annotation.</title>
        <authorList>
            <consortium name="The Broad Institute Genomics Platform"/>
            <consortium name="The Broad Institute Genome Sequencing Center for Infectious Disease"/>
            <person name="Wu L."/>
            <person name="Ma J."/>
        </authorList>
    </citation>
    <scope>NUCLEOTIDE SEQUENCE [LARGE SCALE GENOMIC DNA]</scope>
    <source>
        <strain evidence="2 3">JCM 17504</strain>
    </source>
</reference>
<evidence type="ECO:0008006" key="4">
    <source>
        <dbReference type="Google" id="ProtNLM"/>
    </source>
</evidence>
<dbReference type="AlphaFoldDB" id="A0AAV3UP68"/>
<keyword evidence="1" id="KW-0812">Transmembrane</keyword>
<name>A0AAV3UP68_9EURY</name>
<keyword evidence="1" id="KW-1133">Transmembrane helix</keyword>
<organism evidence="2 3">
    <name type="scientific">Haladaptatus pallidirubidus</name>
    <dbReference type="NCBI Taxonomy" id="1008152"/>
    <lineage>
        <taxon>Archaea</taxon>
        <taxon>Methanobacteriati</taxon>
        <taxon>Methanobacteriota</taxon>
        <taxon>Stenosarchaea group</taxon>
        <taxon>Halobacteria</taxon>
        <taxon>Halobacteriales</taxon>
        <taxon>Haladaptataceae</taxon>
        <taxon>Haladaptatus</taxon>
    </lineage>
</organism>
<evidence type="ECO:0000313" key="3">
    <source>
        <dbReference type="Proteomes" id="UP001501729"/>
    </source>
</evidence>
<feature type="transmembrane region" description="Helical" evidence="1">
    <location>
        <begin position="12"/>
        <end position="30"/>
    </location>
</feature>
<dbReference type="Proteomes" id="UP001501729">
    <property type="component" value="Unassembled WGS sequence"/>
</dbReference>
<proteinExistence type="predicted"/>
<keyword evidence="3" id="KW-1185">Reference proteome</keyword>
<gene>
    <name evidence="2" type="ORF">GCM10025751_49460</name>
</gene>
<accession>A0AAV3UP68</accession>
<protein>
    <recommendedName>
        <fullName evidence="4">HPP family protein</fullName>
    </recommendedName>
</protein>